<dbReference type="InterPro" id="IPR036291">
    <property type="entry name" value="NAD(P)-bd_dom_sf"/>
</dbReference>
<dbReference type="GO" id="GO:0016787">
    <property type="term" value="F:hydrolase activity"/>
    <property type="evidence" value="ECO:0007669"/>
    <property type="project" value="UniProtKB-KW"/>
</dbReference>
<dbReference type="Gene3D" id="3.40.50.720">
    <property type="entry name" value="NAD(P)-binding Rossmann-like Domain"/>
    <property type="match status" value="1"/>
</dbReference>
<dbReference type="Proteomes" id="UP000707731">
    <property type="component" value="Unassembled WGS sequence"/>
</dbReference>
<proteinExistence type="predicted"/>
<dbReference type="Pfam" id="PF07993">
    <property type="entry name" value="NAD_binding_4"/>
    <property type="match status" value="1"/>
</dbReference>
<keyword evidence="3" id="KW-0378">Hydrolase</keyword>
<evidence type="ECO:0000313" key="3">
    <source>
        <dbReference type="EMBL" id="MBF6353171.1"/>
    </source>
</evidence>
<sequence length="595" mass="63837">MNRRALVFGATGFLGRHLTSALLTEGVSVIVACRSEGSARALSDWLVRHDHAELPASVLVDFDAPGLGIEPVVHSAGVTEIYNCAGAYRFGMSEDEARKANVDSARAIVELAAGVPELERLVHVSGYRVGERNADARWGPEHARRIYRELGAYEASKVEADAVVQTEANRLGVPWSIVNPSTVSGIAATGESDQYLGLADSFRQLWNGEMAARPGDADTFVPVIPVDYLARFMALLPTDPATAGHSYWVLDDRTPTLPELLRVVGEHYRVRVPRVRVPVAVVKRLPTALTKADPETIGFMSADRYPTGPAEEFAARHGLSTPATVPAIRRWADHLAAHRFGAAEETDLRRRFTEHAGVRTFTLGPENAGALVLPGLPVNADTWATVAATRADTLVADLPGLGMSGGAPGDWPDWLDALLIGRRHLIGHSIGGAAAIQAANRHPDRIERLTLVAPFFLQAPGGIGTRIGLLTSAYLRHASPEALSRRLTGTPDHARELAAAAADLRRAGVARRVARLLSRAAEKRWRAELVRQFTAFGGAIHIIVGSEDPLSPWAADLVSGLGPRARISTIDGAGHHPQLTHPQRLAKLIGDDALG</sequence>
<protein>
    <submittedName>
        <fullName evidence="3">Alpha/beta fold hydrolase</fullName>
    </submittedName>
</protein>
<evidence type="ECO:0000313" key="4">
    <source>
        <dbReference type="Proteomes" id="UP000707731"/>
    </source>
</evidence>
<comment type="caution">
    <text evidence="3">The sequence shown here is derived from an EMBL/GenBank/DDBJ whole genome shotgun (WGS) entry which is preliminary data.</text>
</comment>
<dbReference type="InterPro" id="IPR051783">
    <property type="entry name" value="NAD(P)-dependent_oxidoreduct"/>
</dbReference>
<dbReference type="PANTHER" id="PTHR48079">
    <property type="entry name" value="PROTEIN YEEZ"/>
    <property type="match status" value="1"/>
</dbReference>
<feature type="domain" description="Thioester reductase (TE)" evidence="1">
    <location>
        <begin position="9"/>
        <end position="233"/>
    </location>
</feature>
<evidence type="ECO:0000259" key="1">
    <source>
        <dbReference type="Pfam" id="PF07993"/>
    </source>
</evidence>
<evidence type="ECO:0000259" key="2">
    <source>
        <dbReference type="Pfam" id="PF12697"/>
    </source>
</evidence>
<dbReference type="InterPro" id="IPR029058">
    <property type="entry name" value="AB_hydrolase_fold"/>
</dbReference>
<dbReference type="PANTHER" id="PTHR48079:SF6">
    <property type="entry name" value="NAD(P)-BINDING DOMAIN-CONTAINING PROTEIN-RELATED"/>
    <property type="match status" value="1"/>
</dbReference>
<dbReference type="Pfam" id="PF12697">
    <property type="entry name" value="Abhydrolase_6"/>
    <property type="match status" value="1"/>
</dbReference>
<gene>
    <name evidence="3" type="ORF">IU449_01160</name>
</gene>
<dbReference type="EMBL" id="JADLQN010000001">
    <property type="protein sequence ID" value="MBF6353171.1"/>
    <property type="molecule type" value="Genomic_DNA"/>
</dbReference>
<name>A0ABS0D4B6_9NOCA</name>
<reference evidence="3 4" key="1">
    <citation type="submission" date="2020-10" db="EMBL/GenBank/DDBJ databases">
        <title>Identification of Nocardia species via Next-generation sequencing and recognition of intraspecies genetic diversity.</title>
        <authorList>
            <person name="Li P."/>
            <person name="Li P."/>
            <person name="Lu B."/>
        </authorList>
    </citation>
    <scope>NUCLEOTIDE SEQUENCE [LARGE SCALE GENOMIC DNA]</scope>
    <source>
        <strain evidence="3 4">BJ06-0143</strain>
    </source>
</reference>
<dbReference type="SUPFAM" id="SSF53474">
    <property type="entry name" value="alpha/beta-Hydrolases"/>
    <property type="match status" value="1"/>
</dbReference>
<keyword evidence="4" id="KW-1185">Reference proteome</keyword>
<dbReference type="SUPFAM" id="SSF51735">
    <property type="entry name" value="NAD(P)-binding Rossmann-fold domains"/>
    <property type="match status" value="1"/>
</dbReference>
<dbReference type="InterPro" id="IPR013120">
    <property type="entry name" value="FAR_NAD-bd"/>
</dbReference>
<dbReference type="Gene3D" id="3.40.50.1820">
    <property type="entry name" value="alpha/beta hydrolase"/>
    <property type="match status" value="1"/>
</dbReference>
<feature type="domain" description="AB hydrolase-1" evidence="2">
    <location>
        <begin position="371"/>
        <end position="587"/>
    </location>
</feature>
<dbReference type="RefSeq" id="WP_195000116.1">
    <property type="nucleotide sequence ID" value="NZ_JADLQN010000001.1"/>
</dbReference>
<dbReference type="InterPro" id="IPR000073">
    <property type="entry name" value="AB_hydrolase_1"/>
</dbReference>
<accession>A0ABS0D4B6</accession>
<organism evidence="3 4">
    <name type="scientific">Nocardia higoensis</name>
    <dbReference type="NCBI Taxonomy" id="228599"/>
    <lineage>
        <taxon>Bacteria</taxon>
        <taxon>Bacillati</taxon>
        <taxon>Actinomycetota</taxon>
        <taxon>Actinomycetes</taxon>
        <taxon>Mycobacteriales</taxon>
        <taxon>Nocardiaceae</taxon>
        <taxon>Nocardia</taxon>
    </lineage>
</organism>